<sequence length="79" mass="8706">TIRMAKYLSLMKQAAESMQLARSLISQDDLFSYALAGFDAEYLHIVCDILEEFNNPEGTKNQVNNSAAAFTATPETATN</sequence>
<evidence type="ECO:0000313" key="3">
    <source>
        <dbReference type="Proteomes" id="UP001642487"/>
    </source>
</evidence>
<keyword evidence="3" id="KW-1185">Reference proteome</keyword>
<evidence type="ECO:0000313" key="2">
    <source>
        <dbReference type="EMBL" id="CAK9323995.1"/>
    </source>
</evidence>
<evidence type="ECO:0000256" key="1">
    <source>
        <dbReference type="SAM" id="MobiDB-lite"/>
    </source>
</evidence>
<feature type="non-terminal residue" evidence="2">
    <location>
        <position position="79"/>
    </location>
</feature>
<dbReference type="Proteomes" id="UP001642487">
    <property type="component" value="Chromosome 6"/>
</dbReference>
<gene>
    <name evidence="2" type="ORF">CITCOLO1_LOCUS16211</name>
</gene>
<reference evidence="2 3" key="1">
    <citation type="submission" date="2024-03" db="EMBL/GenBank/DDBJ databases">
        <authorList>
            <person name="Gkanogiannis A."/>
            <person name="Becerra Lopez-Lavalle L."/>
        </authorList>
    </citation>
    <scope>NUCLEOTIDE SEQUENCE [LARGE SCALE GENOMIC DNA]</scope>
</reference>
<name>A0ABP0YWP1_9ROSI</name>
<feature type="compositionally biased region" description="Low complexity" evidence="1">
    <location>
        <begin position="67"/>
        <end position="79"/>
    </location>
</feature>
<protein>
    <submittedName>
        <fullName evidence="2">Uncharacterized protein</fullName>
    </submittedName>
</protein>
<proteinExistence type="predicted"/>
<accession>A0ABP0YWP1</accession>
<dbReference type="EMBL" id="OZ021740">
    <property type="protein sequence ID" value="CAK9323995.1"/>
    <property type="molecule type" value="Genomic_DNA"/>
</dbReference>
<organism evidence="2 3">
    <name type="scientific">Citrullus colocynthis</name>
    <name type="common">colocynth</name>
    <dbReference type="NCBI Taxonomy" id="252529"/>
    <lineage>
        <taxon>Eukaryota</taxon>
        <taxon>Viridiplantae</taxon>
        <taxon>Streptophyta</taxon>
        <taxon>Embryophyta</taxon>
        <taxon>Tracheophyta</taxon>
        <taxon>Spermatophyta</taxon>
        <taxon>Magnoliopsida</taxon>
        <taxon>eudicotyledons</taxon>
        <taxon>Gunneridae</taxon>
        <taxon>Pentapetalae</taxon>
        <taxon>rosids</taxon>
        <taxon>fabids</taxon>
        <taxon>Cucurbitales</taxon>
        <taxon>Cucurbitaceae</taxon>
        <taxon>Benincaseae</taxon>
        <taxon>Citrullus</taxon>
    </lineage>
</organism>
<feature type="compositionally biased region" description="Polar residues" evidence="1">
    <location>
        <begin position="57"/>
        <end position="66"/>
    </location>
</feature>
<feature type="region of interest" description="Disordered" evidence="1">
    <location>
        <begin position="57"/>
        <end position="79"/>
    </location>
</feature>